<reference evidence="1 2" key="1">
    <citation type="submission" date="2020-05" db="EMBL/GenBank/DDBJ databases">
        <title>Genome sequence of Isoptericola sp. JC619 isolated from Chilika lagoon, India.</title>
        <authorList>
            <person name="Kumar D."/>
            <person name="Appam K."/>
            <person name="Gandham S."/>
            <person name="Uppada J."/>
            <person name="Sasikala C."/>
            <person name="Venkata Ramana C."/>
        </authorList>
    </citation>
    <scope>NUCLEOTIDE SEQUENCE [LARGE SCALE GENOMIC DNA]</scope>
    <source>
        <strain evidence="1 2">JC619</strain>
    </source>
</reference>
<dbReference type="AlphaFoldDB" id="A0A849K8K0"/>
<evidence type="ECO:0000313" key="1">
    <source>
        <dbReference type="EMBL" id="NNU28359.1"/>
    </source>
</evidence>
<gene>
    <name evidence="1" type="ORF">HLI28_12515</name>
</gene>
<accession>A0A849K8K0</accession>
<proteinExistence type="predicted"/>
<protein>
    <submittedName>
        <fullName evidence="1">DUF1801 domain-containing protein</fullName>
    </submittedName>
</protein>
<dbReference type="Proteomes" id="UP000557204">
    <property type="component" value="Unassembled WGS sequence"/>
</dbReference>
<dbReference type="RefSeq" id="WP_171247907.1">
    <property type="nucleotide sequence ID" value="NZ_JABFAJ010000024.1"/>
</dbReference>
<sequence length="145" mass="15975">MRRSTEDVDAYLHGDDVAPDLARTDAVVRDVLPGLSRSLWRGVFWGGTEQVIIGYGDIVQPRPRGADVEWFLVGLAQQKRHLSLYVNAVEDGAYLGRRYADRLGRARVGAASISFARLDDLDEAVLREMLAHAGRTLDEGTPPTA</sequence>
<dbReference type="EMBL" id="JABFAJ010000024">
    <property type="protein sequence ID" value="NNU28359.1"/>
    <property type="molecule type" value="Genomic_DNA"/>
</dbReference>
<keyword evidence="2" id="KW-1185">Reference proteome</keyword>
<evidence type="ECO:0000313" key="2">
    <source>
        <dbReference type="Proteomes" id="UP000557204"/>
    </source>
</evidence>
<name>A0A849K8K0_9MICO</name>
<organism evidence="1 2">
    <name type="scientific">Isoptericola sediminis</name>
    <dbReference type="NCBI Taxonomy" id="2733572"/>
    <lineage>
        <taxon>Bacteria</taxon>
        <taxon>Bacillati</taxon>
        <taxon>Actinomycetota</taxon>
        <taxon>Actinomycetes</taxon>
        <taxon>Micrococcales</taxon>
        <taxon>Promicromonosporaceae</taxon>
        <taxon>Isoptericola</taxon>
    </lineage>
</organism>
<comment type="caution">
    <text evidence="1">The sequence shown here is derived from an EMBL/GenBank/DDBJ whole genome shotgun (WGS) entry which is preliminary data.</text>
</comment>